<evidence type="ECO:0000259" key="3">
    <source>
        <dbReference type="Pfam" id="PF00364"/>
    </source>
</evidence>
<dbReference type="InterPro" id="IPR011053">
    <property type="entry name" value="Single_hybrid_motif"/>
</dbReference>
<dbReference type="EMBL" id="JACRSN010000004">
    <property type="protein sequence ID" value="MBC8533170.1"/>
    <property type="molecule type" value="Genomic_DNA"/>
</dbReference>
<accession>A0A926D687</accession>
<keyword evidence="2" id="KW-1133">Transmembrane helix</keyword>
<feature type="domain" description="Lipoyl-binding" evidence="3">
    <location>
        <begin position="296"/>
        <end position="327"/>
    </location>
</feature>
<name>A0A926D687_9FIRM</name>
<sequence>MNEKVLKKRAWIKNAIIIFLAVMLLLTFFSNTILNYSLPEVAAQYPASGTVTSKIRASGTVEANENYEVVLSESRTIKSVSVKNGDTVKKGDVLFLLEDAESSELKEAQASLEDLQSQLKKAQLTATPDYSAQEIEIANAEEDLQKARQNKAAIPEKQQALTDAKLAVKKAQRKVDELNKKIEALRTPDENGNLPPDAEKKLGALTAELSDAQDTLDAATEAQASAEAAAGLTEEQADEAIKTLERQVESLRNALRVQKEEDSRNQAISNIDLEALKKSVDRQQETVNKLKSKAVDAKVTAKMDGTVRSISCASGETVEAGTPLAQIQLSGKGYSATFPLTPEQAKRVNPGDEASIQYYWDSDVKAKVESVKNDPDNPGKSKLVTVAVDGNVEVGETLNFVLGERGTDYDILVPNSALHEDNNGKFVLIVTAKSTPLGNRYLATRVDVQVLASDETTTAISGALSGSDFVITTSTKPLEPGDQVRLMES</sequence>
<dbReference type="Pfam" id="PF00364">
    <property type="entry name" value="Biotin_lipoyl"/>
    <property type="match status" value="1"/>
</dbReference>
<dbReference type="SUPFAM" id="SSF51230">
    <property type="entry name" value="Single hybrid motif"/>
    <property type="match status" value="1"/>
</dbReference>
<dbReference type="Gene3D" id="2.40.50.100">
    <property type="match status" value="2"/>
</dbReference>
<protein>
    <submittedName>
        <fullName evidence="4">HlyD family efflux transporter periplasmic adaptor subunit</fullName>
    </submittedName>
</protein>
<dbReference type="PANTHER" id="PTHR30469">
    <property type="entry name" value="MULTIDRUG RESISTANCE PROTEIN MDTA"/>
    <property type="match status" value="1"/>
</dbReference>
<dbReference type="InterPro" id="IPR000089">
    <property type="entry name" value="Biotin_lipoyl"/>
</dbReference>
<dbReference type="Gene3D" id="1.10.287.470">
    <property type="entry name" value="Helix hairpin bin"/>
    <property type="match status" value="1"/>
</dbReference>
<dbReference type="SUPFAM" id="SSF111369">
    <property type="entry name" value="HlyD-like secretion proteins"/>
    <property type="match status" value="1"/>
</dbReference>
<evidence type="ECO:0000256" key="1">
    <source>
        <dbReference type="SAM" id="Coils"/>
    </source>
</evidence>
<reference evidence="4" key="1">
    <citation type="submission" date="2020-08" db="EMBL/GenBank/DDBJ databases">
        <title>Genome public.</title>
        <authorList>
            <person name="Liu C."/>
            <person name="Sun Q."/>
        </authorList>
    </citation>
    <scope>NUCLEOTIDE SEQUENCE</scope>
    <source>
        <strain evidence="4">NSJ-40</strain>
    </source>
</reference>
<proteinExistence type="predicted"/>
<dbReference type="GO" id="GO:0015562">
    <property type="term" value="F:efflux transmembrane transporter activity"/>
    <property type="evidence" value="ECO:0007669"/>
    <property type="project" value="TreeGrafter"/>
</dbReference>
<keyword evidence="2" id="KW-0812">Transmembrane</keyword>
<comment type="caution">
    <text evidence="4">The sequence shown here is derived from an EMBL/GenBank/DDBJ whole genome shotgun (WGS) entry which is preliminary data.</text>
</comment>
<dbReference type="AlphaFoldDB" id="A0A926D687"/>
<keyword evidence="5" id="KW-1185">Reference proteome</keyword>
<evidence type="ECO:0000256" key="2">
    <source>
        <dbReference type="SAM" id="Phobius"/>
    </source>
</evidence>
<dbReference type="Proteomes" id="UP000651482">
    <property type="component" value="Unassembled WGS sequence"/>
</dbReference>
<feature type="transmembrane region" description="Helical" evidence="2">
    <location>
        <begin position="12"/>
        <end position="29"/>
    </location>
</feature>
<organism evidence="4 5">
    <name type="scientific">Yeguia hominis</name>
    <dbReference type="NCBI Taxonomy" id="2763662"/>
    <lineage>
        <taxon>Bacteria</taxon>
        <taxon>Bacillati</taxon>
        <taxon>Bacillota</taxon>
        <taxon>Clostridia</taxon>
        <taxon>Eubacteriales</taxon>
        <taxon>Yeguiaceae</taxon>
        <taxon>Yeguia</taxon>
    </lineage>
</organism>
<evidence type="ECO:0000313" key="4">
    <source>
        <dbReference type="EMBL" id="MBC8533170.1"/>
    </source>
</evidence>
<feature type="coiled-coil region" evidence="1">
    <location>
        <begin position="98"/>
        <end position="293"/>
    </location>
</feature>
<dbReference type="GO" id="GO:1990281">
    <property type="term" value="C:efflux pump complex"/>
    <property type="evidence" value="ECO:0007669"/>
    <property type="project" value="TreeGrafter"/>
</dbReference>
<evidence type="ECO:0000313" key="5">
    <source>
        <dbReference type="Proteomes" id="UP000651482"/>
    </source>
</evidence>
<dbReference type="Gene3D" id="2.40.420.20">
    <property type="match status" value="1"/>
</dbReference>
<keyword evidence="1" id="KW-0175">Coiled coil</keyword>
<dbReference type="PANTHER" id="PTHR30469:SF33">
    <property type="entry name" value="SLR1207 PROTEIN"/>
    <property type="match status" value="1"/>
</dbReference>
<dbReference type="RefSeq" id="WP_249318519.1">
    <property type="nucleotide sequence ID" value="NZ_JACRSN010000004.1"/>
</dbReference>
<gene>
    <name evidence="4" type="ORF">IAG03_03955</name>
</gene>
<keyword evidence="2" id="KW-0472">Membrane</keyword>